<dbReference type="GO" id="GO:0016607">
    <property type="term" value="C:nuclear speck"/>
    <property type="evidence" value="ECO:0007669"/>
    <property type="project" value="UniProtKB-SubCell"/>
</dbReference>
<protein>
    <recommendedName>
        <fullName evidence="3">DAZ-associated protein 2</fullName>
    </recommendedName>
    <alternativeName>
        <fullName evidence="8">Deleted in azoospermia-associated protein 2</fullName>
    </alternativeName>
    <alternativeName>
        <fullName evidence="9">Proline-rich transcript in brain protein</fullName>
    </alternativeName>
</protein>
<evidence type="ECO:0000256" key="4">
    <source>
        <dbReference type="ARBA" id="ARBA00022490"/>
    </source>
</evidence>
<keyword evidence="13" id="KW-1185">Reference proteome</keyword>
<evidence type="ECO:0000256" key="7">
    <source>
        <dbReference type="ARBA" id="ARBA00023242"/>
    </source>
</evidence>
<comment type="caution">
    <text evidence="12">The sequence shown here is derived from an EMBL/GenBank/DDBJ whole genome shotgun (WGS) entry which is preliminary data.</text>
</comment>
<organism evidence="12 13">
    <name type="scientific">Synaphobranchus kaupii</name>
    <name type="common">Kaup's arrowtooth eel</name>
    <dbReference type="NCBI Taxonomy" id="118154"/>
    <lineage>
        <taxon>Eukaryota</taxon>
        <taxon>Metazoa</taxon>
        <taxon>Chordata</taxon>
        <taxon>Craniata</taxon>
        <taxon>Vertebrata</taxon>
        <taxon>Euteleostomi</taxon>
        <taxon>Actinopterygii</taxon>
        <taxon>Neopterygii</taxon>
        <taxon>Teleostei</taxon>
        <taxon>Anguilliformes</taxon>
        <taxon>Synaphobranchidae</taxon>
        <taxon>Synaphobranchus</taxon>
    </lineage>
</organism>
<dbReference type="InterPro" id="IPR022730">
    <property type="entry name" value="DAZ_assoc-2"/>
</dbReference>
<name>A0A9Q1FZ66_SYNKA</name>
<evidence type="ECO:0000313" key="12">
    <source>
        <dbReference type="EMBL" id="KAJ8370079.1"/>
    </source>
</evidence>
<evidence type="ECO:0000256" key="2">
    <source>
        <dbReference type="ARBA" id="ARBA00004324"/>
    </source>
</evidence>
<comment type="function">
    <text evidence="10">In unstressed cells, promotes SIAH1-mediated polyubiquitination and degradation of the serine/threonine-protein kinase HIPK2, probably by acting as a loading factor that potentiates complex formation between HIPK2 and ubiquitin ligase SIAH1. In response to DNA damage, localizes to the nucleus following phosphorylation by HIPK2 and modulates the expression of a subset of TP53/p53 target genes by binding to TP53 at target gene promoters. This limits the expression of a number of cell death-mediating TP53 target genes, reducing DNA damage-induced cell death. Enhances the binding of transcription factor TCF7L2/TCF4, a Wnt signaling pathway effector, to the promoters of target genes. Plays a role in stress granule formation.</text>
</comment>
<dbReference type="GO" id="GO:0010494">
    <property type="term" value="C:cytoplasmic stress granule"/>
    <property type="evidence" value="ECO:0007669"/>
    <property type="project" value="UniProtKB-SubCell"/>
</dbReference>
<evidence type="ECO:0000256" key="8">
    <source>
        <dbReference type="ARBA" id="ARBA00032174"/>
    </source>
</evidence>
<keyword evidence="7" id="KW-0539">Nucleus</keyword>
<sequence>MNNKASYPAQAVYPQQANAALYPQAMQASPQAPPYTDAPPSYSEPADLSSIPLQIYQPRFIHPQAAQGQLHQMSSAYPGAQMYLPLHQSIPVGPMGHSIPMAYYPMGALYPPGSTMLVDGSFDSGARYGAGSNGTIAPQPPGQLPSAAQLAAMQGANVMMAQRKGNYFIGGSGGYTIW</sequence>
<dbReference type="OrthoDB" id="6514304at2759"/>
<feature type="region of interest" description="Disordered" evidence="11">
    <location>
        <begin position="26"/>
        <end position="47"/>
    </location>
</feature>
<proteinExistence type="predicted"/>
<reference evidence="12" key="1">
    <citation type="journal article" date="2023" name="Science">
        <title>Genome structures resolve the early diversification of teleost fishes.</title>
        <authorList>
            <person name="Parey E."/>
            <person name="Louis A."/>
            <person name="Montfort J."/>
            <person name="Bouchez O."/>
            <person name="Roques C."/>
            <person name="Iampietro C."/>
            <person name="Lluch J."/>
            <person name="Castinel A."/>
            <person name="Donnadieu C."/>
            <person name="Desvignes T."/>
            <person name="Floi Bucao C."/>
            <person name="Jouanno E."/>
            <person name="Wen M."/>
            <person name="Mejri S."/>
            <person name="Dirks R."/>
            <person name="Jansen H."/>
            <person name="Henkel C."/>
            <person name="Chen W.J."/>
            <person name="Zahm M."/>
            <person name="Cabau C."/>
            <person name="Klopp C."/>
            <person name="Thompson A.W."/>
            <person name="Robinson-Rechavi M."/>
            <person name="Braasch I."/>
            <person name="Lecointre G."/>
            <person name="Bobe J."/>
            <person name="Postlethwait J.H."/>
            <person name="Berthelot C."/>
            <person name="Roest Crollius H."/>
            <person name="Guiguen Y."/>
        </authorList>
    </citation>
    <scope>NUCLEOTIDE SEQUENCE</scope>
    <source>
        <strain evidence="12">WJC10195</strain>
    </source>
</reference>
<keyword evidence="4" id="KW-0963">Cytoplasm</keyword>
<dbReference type="Proteomes" id="UP001152622">
    <property type="component" value="Chromosome 3"/>
</dbReference>
<keyword evidence="5" id="KW-0597">Phosphoprotein</keyword>
<evidence type="ECO:0000313" key="13">
    <source>
        <dbReference type="Proteomes" id="UP001152622"/>
    </source>
</evidence>
<dbReference type="PANTHER" id="PTHR31638">
    <property type="entry name" value="DAZ-ASSOCIATED PROTEIN 2"/>
    <property type="match status" value="1"/>
</dbReference>
<evidence type="ECO:0000256" key="9">
    <source>
        <dbReference type="ARBA" id="ARBA00034352"/>
    </source>
</evidence>
<dbReference type="EMBL" id="JAINUF010000003">
    <property type="protein sequence ID" value="KAJ8370079.1"/>
    <property type="molecule type" value="Genomic_DNA"/>
</dbReference>
<dbReference type="PANTHER" id="PTHR31638:SF3">
    <property type="entry name" value="DAZ-ASSOCIATED PROTEIN 2"/>
    <property type="match status" value="1"/>
</dbReference>
<dbReference type="AlphaFoldDB" id="A0A9Q1FZ66"/>
<evidence type="ECO:0000256" key="6">
    <source>
        <dbReference type="ARBA" id="ARBA00022843"/>
    </source>
</evidence>
<keyword evidence="6" id="KW-0832">Ubl conjugation</keyword>
<dbReference type="Pfam" id="PF11029">
    <property type="entry name" value="DAZAP2"/>
    <property type="match status" value="1"/>
</dbReference>
<evidence type="ECO:0000256" key="10">
    <source>
        <dbReference type="ARBA" id="ARBA00045449"/>
    </source>
</evidence>
<gene>
    <name evidence="12" type="ORF">SKAU_G00101070</name>
</gene>
<evidence type="ECO:0000256" key="1">
    <source>
        <dbReference type="ARBA" id="ARBA00004210"/>
    </source>
</evidence>
<evidence type="ECO:0000256" key="5">
    <source>
        <dbReference type="ARBA" id="ARBA00022553"/>
    </source>
</evidence>
<comment type="subcellular location">
    <subcellularLocation>
        <location evidence="1">Cytoplasm</location>
        <location evidence="1">Stress granule</location>
    </subcellularLocation>
    <subcellularLocation>
        <location evidence="2">Nucleus speckle</location>
    </subcellularLocation>
</comment>
<evidence type="ECO:0000256" key="11">
    <source>
        <dbReference type="SAM" id="MobiDB-lite"/>
    </source>
</evidence>
<evidence type="ECO:0000256" key="3">
    <source>
        <dbReference type="ARBA" id="ARBA00014066"/>
    </source>
</evidence>
<accession>A0A9Q1FZ66</accession>